<dbReference type="InterPro" id="IPR000182">
    <property type="entry name" value="GNAT_dom"/>
</dbReference>
<proteinExistence type="predicted"/>
<dbReference type="GO" id="GO:0016747">
    <property type="term" value="F:acyltransferase activity, transferring groups other than amino-acyl groups"/>
    <property type="evidence" value="ECO:0007669"/>
    <property type="project" value="InterPro"/>
</dbReference>
<keyword evidence="1" id="KW-0808">Transferase</keyword>
<dbReference type="InterPro" id="IPR016181">
    <property type="entry name" value="Acyl_CoA_acyltransferase"/>
</dbReference>
<dbReference type="GO" id="GO:0031415">
    <property type="term" value="C:NatA complex"/>
    <property type="evidence" value="ECO:0007669"/>
    <property type="project" value="TreeGrafter"/>
</dbReference>
<protein>
    <submittedName>
        <fullName evidence="4">CIC11C00000004162</fullName>
    </submittedName>
</protein>
<gene>
    <name evidence="4" type="ORF">SAMEA4029010_CIC11G00000004162</name>
</gene>
<evidence type="ECO:0000256" key="1">
    <source>
        <dbReference type="ARBA" id="ARBA00022679"/>
    </source>
</evidence>
<organism evidence="4 5">
    <name type="scientific">Sungouiella intermedia</name>
    <dbReference type="NCBI Taxonomy" id="45354"/>
    <lineage>
        <taxon>Eukaryota</taxon>
        <taxon>Fungi</taxon>
        <taxon>Dikarya</taxon>
        <taxon>Ascomycota</taxon>
        <taxon>Saccharomycotina</taxon>
        <taxon>Pichiomycetes</taxon>
        <taxon>Metschnikowiaceae</taxon>
        <taxon>Sungouiella</taxon>
    </lineage>
</organism>
<evidence type="ECO:0000313" key="5">
    <source>
        <dbReference type="Proteomes" id="UP000182334"/>
    </source>
</evidence>
<dbReference type="EMBL" id="LT635760">
    <property type="protein sequence ID" value="SGZ56331.1"/>
    <property type="molecule type" value="Genomic_DNA"/>
</dbReference>
<evidence type="ECO:0000259" key="3">
    <source>
        <dbReference type="PROSITE" id="PS51186"/>
    </source>
</evidence>
<dbReference type="InterPro" id="IPR051556">
    <property type="entry name" value="N-term/lysine_N-AcTrnsfr"/>
</dbReference>
<dbReference type="Pfam" id="PF00583">
    <property type="entry name" value="Acetyltransf_1"/>
    <property type="match status" value="1"/>
</dbReference>
<feature type="domain" description="N-acetyltransferase" evidence="3">
    <location>
        <begin position="6"/>
        <end position="174"/>
    </location>
</feature>
<dbReference type="PANTHER" id="PTHR42919">
    <property type="entry name" value="N-ALPHA-ACETYLTRANSFERASE"/>
    <property type="match status" value="1"/>
</dbReference>
<evidence type="ECO:0000256" key="2">
    <source>
        <dbReference type="ARBA" id="ARBA00023315"/>
    </source>
</evidence>
<evidence type="ECO:0000313" key="4">
    <source>
        <dbReference type="EMBL" id="SGZ56331.1"/>
    </source>
</evidence>
<accession>A0A1L0BYK0</accession>
<keyword evidence="2" id="KW-0012">Acyltransferase</keyword>
<sequence length="174" mass="19582">MGRDIITLDDLTVNNLGTFKKLILVTLPTTYPESWYKDSLNSDQIVKIAFYSELPVGEIKGKLINSSHNIPTFEVASAVQLNSKIIPNAVYLESLSVLEAYRALGIGSKLLNWAIEEAKQRFVHEIVLHVHVDNTAAIEWYKKKGFSQVGEKVVNYYKEQGLENPDAVILSLKF</sequence>
<keyword evidence="5" id="KW-1185">Reference proteome</keyword>
<dbReference type="AlphaFoldDB" id="A0A1L0BYK0"/>
<name>A0A1L0BYK0_9ASCO</name>
<dbReference type="OrthoDB" id="47374at2759"/>
<dbReference type="PROSITE" id="PS51186">
    <property type="entry name" value="GNAT"/>
    <property type="match status" value="1"/>
</dbReference>
<dbReference type="CDD" id="cd04301">
    <property type="entry name" value="NAT_SF"/>
    <property type="match status" value="1"/>
</dbReference>
<dbReference type="GO" id="GO:0007064">
    <property type="term" value="P:mitotic sister chromatid cohesion"/>
    <property type="evidence" value="ECO:0007669"/>
    <property type="project" value="TreeGrafter"/>
</dbReference>
<reference evidence="4 5" key="1">
    <citation type="submission" date="2016-10" db="EMBL/GenBank/DDBJ databases">
        <authorList>
            <person name="de Groot N.N."/>
        </authorList>
    </citation>
    <scope>NUCLEOTIDE SEQUENCE [LARGE SCALE GENOMIC DNA]</scope>
    <source>
        <strain evidence="4 5">CBS 141442</strain>
    </source>
</reference>
<dbReference type="Gene3D" id="3.40.630.30">
    <property type="match status" value="1"/>
</dbReference>
<dbReference type="SUPFAM" id="SSF55729">
    <property type="entry name" value="Acyl-CoA N-acyltransferases (Nat)"/>
    <property type="match status" value="1"/>
</dbReference>
<dbReference type="Proteomes" id="UP000182334">
    <property type="component" value="Chromosome V"/>
</dbReference>
<dbReference type="PANTHER" id="PTHR42919:SF8">
    <property type="entry name" value="N-ALPHA-ACETYLTRANSFERASE 50"/>
    <property type="match status" value="1"/>
</dbReference>
<dbReference type="STRING" id="45354.A0A1L0BYK0"/>